<dbReference type="RefSeq" id="WP_011521609.1">
    <property type="nucleotide sequence ID" value="NC_008009.1"/>
</dbReference>
<name>Q1ITJ3_KORVE</name>
<dbReference type="Pfam" id="PF04055">
    <property type="entry name" value="Radical_SAM"/>
    <property type="match status" value="1"/>
</dbReference>
<evidence type="ECO:0000256" key="4">
    <source>
        <dbReference type="ARBA" id="ARBA00023004"/>
    </source>
</evidence>
<dbReference type="AlphaFoldDB" id="Q1ITJ3"/>
<organism evidence="7 8">
    <name type="scientific">Koribacter versatilis (strain Ellin345)</name>
    <dbReference type="NCBI Taxonomy" id="204669"/>
    <lineage>
        <taxon>Bacteria</taxon>
        <taxon>Pseudomonadati</taxon>
        <taxon>Acidobacteriota</taxon>
        <taxon>Terriglobia</taxon>
        <taxon>Terriglobales</taxon>
        <taxon>Candidatus Korobacteraceae</taxon>
        <taxon>Candidatus Korobacter</taxon>
    </lineage>
</organism>
<feature type="domain" description="Radical SAM core" evidence="6">
    <location>
        <begin position="120"/>
        <end position="338"/>
    </location>
</feature>
<dbReference type="InterPro" id="IPR006638">
    <property type="entry name" value="Elp3/MiaA/NifB-like_rSAM"/>
</dbReference>
<dbReference type="HOGENOM" id="CLU_023791_0_0_0"/>
<keyword evidence="8" id="KW-1185">Reference proteome</keyword>
<evidence type="ECO:0000256" key="1">
    <source>
        <dbReference type="ARBA" id="ARBA00001966"/>
    </source>
</evidence>
<dbReference type="SFLD" id="SFLDF00385">
    <property type="entry name" value="7_8-dihydro-6-hydroxymethylpte"/>
    <property type="match status" value="1"/>
</dbReference>
<protein>
    <submittedName>
        <fullName evidence="7">Fe-S protein, radical SAM family</fullName>
    </submittedName>
</protein>
<proteinExistence type="predicted"/>
<dbReference type="SFLD" id="SFLDG01067">
    <property type="entry name" value="SPASM/twitch_domain_containing"/>
    <property type="match status" value="1"/>
</dbReference>
<dbReference type="GO" id="GO:0046872">
    <property type="term" value="F:metal ion binding"/>
    <property type="evidence" value="ECO:0007669"/>
    <property type="project" value="UniProtKB-KW"/>
</dbReference>
<dbReference type="EMBL" id="CP000360">
    <property type="protein sequence ID" value="ABF39807.1"/>
    <property type="molecule type" value="Genomic_DNA"/>
</dbReference>
<dbReference type="InterPro" id="IPR013785">
    <property type="entry name" value="Aldolase_TIM"/>
</dbReference>
<dbReference type="Proteomes" id="UP000002432">
    <property type="component" value="Chromosome"/>
</dbReference>
<keyword evidence="5" id="KW-0411">Iron-sulfur</keyword>
<gene>
    <name evidence="7" type="ordered locus">Acid345_0802</name>
</gene>
<evidence type="ECO:0000256" key="5">
    <source>
        <dbReference type="ARBA" id="ARBA00023014"/>
    </source>
</evidence>
<sequence>MSTSAFSPTKRPKFKILQPEFTLTGQRITPLAKGLPKETESLCPECRQVIRARIFEENGKVIMAKTCADHGDFRDIVFSDVALYQKMDEWNFGDGGGNSNPNNEQGVTCPTDCGLCTLHTSHTALANLDLTNRCNLTCPVCFANANTSGYVYEPNFEQVVKMMETLRNERPVDARCIQFSGGEPTVYPRFLDVLRKAKEMGFTHIQAATNGIELSDLDFARECKEAGLATLYLQFDGVTDDIYRRVRGVNLLDVKMKTIDNCRKTGMKIVFVPTIVKGLNDHQIGDIVRVAIENIDCVSGISFQPVAFTGRINRRSLEEKRFTLADLAQAVSDQTGITRAQEDFFPLACVTPFSKLTAALRGVGVPTISSHPHCSLGTYFFVDEETKQAVPITQFVDVGAMLQDMDELSRKTRKSIFKFYTKLGVWNSLKKHFHKDRAPRGLSFTKFLQTLQGLTDKKLGRDGKDGTFTYRTLLVAGMHFQDLYNYDIERVKRCVIHYSAPNGQLYPFCTYNSGPEFREKIEREFAVPVDTLEPMRSKVDVRQNHPKQAEVVSTEDLVTIG</sequence>
<dbReference type="InterPro" id="IPR058240">
    <property type="entry name" value="rSAM_sf"/>
</dbReference>
<dbReference type="SFLD" id="SFLDS00029">
    <property type="entry name" value="Radical_SAM"/>
    <property type="match status" value="1"/>
</dbReference>
<evidence type="ECO:0000313" key="8">
    <source>
        <dbReference type="Proteomes" id="UP000002432"/>
    </source>
</evidence>
<dbReference type="PROSITE" id="PS51918">
    <property type="entry name" value="RADICAL_SAM"/>
    <property type="match status" value="1"/>
</dbReference>
<dbReference type="KEGG" id="aba:Acid345_0802"/>
<dbReference type="GO" id="GO:0008168">
    <property type="term" value="F:methyltransferase activity"/>
    <property type="evidence" value="ECO:0007669"/>
    <property type="project" value="InterPro"/>
</dbReference>
<keyword evidence="4" id="KW-0408">Iron</keyword>
<dbReference type="InterPro" id="IPR034471">
    <property type="entry name" value="GDGT/MA_synthase"/>
</dbReference>
<dbReference type="SMART" id="SM00729">
    <property type="entry name" value="Elp3"/>
    <property type="match status" value="1"/>
</dbReference>
<dbReference type="STRING" id="204669.Acid345_0802"/>
<dbReference type="Pfam" id="PF23545">
    <property type="entry name" value="Zn_ribbon_HMPTM"/>
    <property type="match status" value="1"/>
</dbReference>
<dbReference type="Gene3D" id="3.20.20.70">
    <property type="entry name" value="Aldolase class I"/>
    <property type="match status" value="1"/>
</dbReference>
<dbReference type="InterPro" id="IPR007197">
    <property type="entry name" value="rSAM"/>
</dbReference>
<dbReference type="SUPFAM" id="SSF102114">
    <property type="entry name" value="Radical SAM enzymes"/>
    <property type="match status" value="1"/>
</dbReference>
<dbReference type="InterPro" id="IPR034474">
    <property type="entry name" value="Methyltransferase_Class_D"/>
</dbReference>
<evidence type="ECO:0000256" key="2">
    <source>
        <dbReference type="ARBA" id="ARBA00022691"/>
    </source>
</evidence>
<dbReference type="GO" id="GO:0051539">
    <property type="term" value="F:4 iron, 4 sulfur cluster binding"/>
    <property type="evidence" value="ECO:0007669"/>
    <property type="project" value="InterPro"/>
</dbReference>
<dbReference type="EnsemblBacteria" id="ABF39807">
    <property type="protein sequence ID" value="ABF39807"/>
    <property type="gene ID" value="Acid345_0802"/>
</dbReference>
<reference evidence="7 8" key="1">
    <citation type="journal article" date="2009" name="Appl. Environ. Microbiol.">
        <title>Three genomes from the phylum Acidobacteria provide insight into the lifestyles of these microorganisms in soils.</title>
        <authorList>
            <person name="Ward N.L."/>
            <person name="Challacombe J.F."/>
            <person name="Janssen P.H."/>
            <person name="Henrissat B."/>
            <person name="Coutinho P.M."/>
            <person name="Wu M."/>
            <person name="Xie G."/>
            <person name="Haft D.H."/>
            <person name="Sait M."/>
            <person name="Badger J."/>
            <person name="Barabote R.D."/>
            <person name="Bradley B."/>
            <person name="Brettin T.S."/>
            <person name="Brinkac L.M."/>
            <person name="Bruce D."/>
            <person name="Creasy T."/>
            <person name="Daugherty S.C."/>
            <person name="Davidsen T.M."/>
            <person name="DeBoy R.T."/>
            <person name="Detter J.C."/>
            <person name="Dodson R.J."/>
            <person name="Durkin A.S."/>
            <person name="Ganapathy A."/>
            <person name="Gwinn-Giglio M."/>
            <person name="Han C.S."/>
            <person name="Khouri H."/>
            <person name="Kiss H."/>
            <person name="Kothari S.P."/>
            <person name="Madupu R."/>
            <person name="Nelson K.E."/>
            <person name="Nelson W.C."/>
            <person name="Paulsen I."/>
            <person name="Penn K."/>
            <person name="Ren Q."/>
            <person name="Rosovitz M.J."/>
            <person name="Selengut J.D."/>
            <person name="Shrivastava S."/>
            <person name="Sullivan S.A."/>
            <person name="Tapia R."/>
            <person name="Thompson L.S."/>
            <person name="Watkins K.L."/>
            <person name="Yang Q."/>
            <person name="Yu C."/>
            <person name="Zafar N."/>
            <person name="Zhou L."/>
            <person name="Kuske C.R."/>
        </authorList>
    </citation>
    <scope>NUCLEOTIDE SEQUENCE [LARGE SCALE GENOMIC DNA]</scope>
    <source>
        <strain evidence="7 8">Ellin345</strain>
    </source>
</reference>
<dbReference type="InterPro" id="IPR056488">
    <property type="entry name" value="Zn_ribbon_HMPTM"/>
</dbReference>
<dbReference type="PANTHER" id="PTHR43306:SF1">
    <property type="entry name" value="7,8-DIHYDRO-6-HYDROXYMETHYLPTERIN DIMETHYLTRANSFERASE"/>
    <property type="match status" value="1"/>
</dbReference>
<keyword evidence="3" id="KW-0479">Metal-binding</keyword>
<evidence type="ECO:0000259" key="6">
    <source>
        <dbReference type="PROSITE" id="PS51918"/>
    </source>
</evidence>
<dbReference type="eggNOG" id="COG1964">
    <property type="taxonomic scope" value="Bacteria"/>
</dbReference>
<dbReference type="PANTHER" id="PTHR43306">
    <property type="entry name" value="7,8-DIHYDRO-6-HYDROXYMETHYLPTERIN DIMETHYLTRANSFERASE"/>
    <property type="match status" value="1"/>
</dbReference>
<comment type="cofactor">
    <cofactor evidence="1">
        <name>[4Fe-4S] cluster</name>
        <dbReference type="ChEBI" id="CHEBI:49883"/>
    </cofactor>
</comment>
<evidence type="ECO:0000313" key="7">
    <source>
        <dbReference type="EMBL" id="ABF39807.1"/>
    </source>
</evidence>
<accession>Q1ITJ3</accession>
<dbReference type="SFLD" id="SFLDG01100">
    <property type="entry name" value="methyltransferase_(Class_D)"/>
    <property type="match status" value="1"/>
</dbReference>
<dbReference type="CDD" id="cd01335">
    <property type="entry name" value="Radical_SAM"/>
    <property type="match status" value="1"/>
</dbReference>
<dbReference type="NCBIfam" id="NF045702">
    <property type="entry name" value="rSAM_GDGT_ether"/>
    <property type="match status" value="1"/>
</dbReference>
<evidence type="ECO:0000256" key="3">
    <source>
        <dbReference type="ARBA" id="ARBA00022723"/>
    </source>
</evidence>
<keyword evidence="2" id="KW-0949">S-adenosyl-L-methionine</keyword>